<evidence type="ECO:0000313" key="3">
    <source>
        <dbReference type="Proteomes" id="UP000595618"/>
    </source>
</evidence>
<feature type="domain" description="GIY-YIG" evidence="1">
    <location>
        <begin position="1"/>
        <end position="41"/>
    </location>
</feature>
<proteinExistence type="predicted"/>
<sequence>MKSITAKILYTGRTENLSRRIREHNSGGTFTTKKYKPRALV</sequence>
<accession>A0A7T5RIV4</accession>
<organism evidence="2 3">
    <name type="scientific">Candidatus Sungiibacteriota bacterium</name>
    <dbReference type="NCBI Taxonomy" id="2750080"/>
    <lineage>
        <taxon>Bacteria</taxon>
        <taxon>Candidatus Sungiibacteriota</taxon>
    </lineage>
</organism>
<name>A0A7T5RIV4_9BACT</name>
<dbReference type="EMBL" id="CP066690">
    <property type="protein sequence ID" value="QQG44934.1"/>
    <property type="molecule type" value="Genomic_DNA"/>
</dbReference>
<dbReference type="InterPro" id="IPR000305">
    <property type="entry name" value="GIY-YIG_endonuc"/>
</dbReference>
<reference evidence="2 3" key="1">
    <citation type="submission" date="2020-07" db="EMBL/GenBank/DDBJ databases">
        <title>Huge and variable diversity of episymbiotic CPR bacteria and DPANN archaea in groundwater ecosystems.</title>
        <authorList>
            <person name="He C.Y."/>
            <person name="Keren R."/>
            <person name="Whittaker M."/>
            <person name="Farag I.F."/>
            <person name="Doudna J."/>
            <person name="Cate J.H.D."/>
            <person name="Banfield J.F."/>
        </authorList>
    </citation>
    <scope>NUCLEOTIDE SEQUENCE [LARGE SCALE GENOMIC DNA]</scope>
    <source>
        <strain evidence="2">NC_groundwater_541_Ag_S-0.1um_46_50</strain>
    </source>
</reference>
<dbReference type="InterPro" id="IPR035901">
    <property type="entry name" value="GIY-YIG_endonuc_sf"/>
</dbReference>
<dbReference type="AlphaFoldDB" id="A0A7T5RIV4"/>
<dbReference type="SUPFAM" id="SSF82771">
    <property type="entry name" value="GIY-YIG endonuclease"/>
    <property type="match status" value="1"/>
</dbReference>
<evidence type="ECO:0000259" key="1">
    <source>
        <dbReference type="PROSITE" id="PS50164"/>
    </source>
</evidence>
<protein>
    <submittedName>
        <fullName evidence="2">GIY-YIG nuclease family protein</fullName>
    </submittedName>
</protein>
<dbReference type="Gene3D" id="3.40.1440.10">
    <property type="entry name" value="GIY-YIG endonuclease"/>
    <property type="match status" value="1"/>
</dbReference>
<dbReference type="PROSITE" id="PS50164">
    <property type="entry name" value="GIY_YIG"/>
    <property type="match status" value="1"/>
</dbReference>
<dbReference type="Pfam" id="PF01541">
    <property type="entry name" value="GIY-YIG"/>
    <property type="match status" value="1"/>
</dbReference>
<evidence type="ECO:0000313" key="2">
    <source>
        <dbReference type="EMBL" id="QQG44934.1"/>
    </source>
</evidence>
<gene>
    <name evidence="2" type="ORF">HYW89_02905</name>
</gene>
<dbReference type="Proteomes" id="UP000595618">
    <property type="component" value="Chromosome"/>
</dbReference>